<dbReference type="EMBL" id="JANBVB010000277">
    <property type="protein sequence ID" value="KAJ2895570.1"/>
    <property type="molecule type" value="Genomic_DNA"/>
</dbReference>
<feature type="non-terminal residue" evidence="1">
    <location>
        <position position="281"/>
    </location>
</feature>
<comment type="caution">
    <text evidence="1">The sequence shown here is derived from an EMBL/GenBank/DDBJ whole genome shotgun (WGS) entry which is preliminary data.</text>
</comment>
<dbReference type="Proteomes" id="UP001139981">
    <property type="component" value="Unassembled WGS sequence"/>
</dbReference>
<evidence type="ECO:0000313" key="2">
    <source>
        <dbReference type="Proteomes" id="UP001139981"/>
    </source>
</evidence>
<accession>A0ACC1M4S3</accession>
<reference evidence="1" key="1">
    <citation type="submission" date="2022-07" db="EMBL/GenBank/DDBJ databases">
        <title>Phylogenomic reconstructions and comparative analyses of Kickxellomycotina fungi.</title>
        <authorList>
            <person name="Reynolds N.K."/>
            <person name="Stajich J.E."/>
            <person name="Barry K."/>
            <person name="Grigoriev I.V."/>
            <person name="Crous P."/>
            <person name="Smith M.E."/>
        </authorList>
    </citation>
    <scope>NUCLEOTIDE SEQUENCE</scope>
    <source>
        <strain evidence="1">CBS 190363</strain>
    </source>
</reference>
<name>A0ACC1M4S3_9FUNG</name>
<gene>
    <name evidence="1" type="ORF">IWW38_002264</name>
</gene>
<protein>
    <submittedName>
        <fullName evidence="1">Uncharacterized protein</fullName>
    </submittedName>
</protein>
<keyword evidence="2" id="KW-1185">Reference proteome</keyword>
<sequence>MFRIDRSTPSIDDMEITLSEPRIEESREYKEKGQYVMDQVLANKMSGAEGRELLDGVFETLKRYMDAKRKREARRNPSTTTRKKVERDYEKLKQKGWDKRDFGMEVVKEIHTVKGDMYSVVIPGLDEFTDRALQMKEDMLAKQKKDLDPQRIQHYCMASVGLKGSGEKFYTRTSHTPVLTPDGDINKKFYGRLCSKVEKLLNRAPDYEESDAELMCCNATMTYTISQWESIKKWYPTSNAPFPKYNYFSDFTVFLASNEEISCEQQCVVELNQVFYGESFD</sequence>
<organism evidence="1 2">
    <name type="scientific">Coemansia aciculifera</name>
    <dbReference type="NCBI Taxonomy" id="417176"/>
    <lineage>
        <taxon>Eukaryota</taxon>
        <taxon>Fungi</taxon>
        <taxon>Fungi incertae sedis</taxon>
        <taxon>Zoopagomycota</taxon>
        <taxon>Kickxellomycotina</taxon>
        <taxon>Kickxellomycetes</taxon>
        <taxon>Kickxellales</taxon>
        <taxon>Kickxellaceae</taxon>
        <taxon>Coemansia</taxon>
    </lineage>
</organism>
<proteinExistence type="predicted"/>
<evidence type="ECO:0000313" key="1">
    <source>
        <dbReference type="EMBL" id="KAJ2895570.1"/>
    </source>
</evidence>